<dbReference type="OrthoDB" id="10426550at2759"/>
<feature type="region of interest" description="Disordered" evidence="1">
    <location>
        <begin position="138"/>
        <end position="194"/>
    </location>
</feature>
<feature type="non-terminal residue" evidence="2">
    <location>
        <position position="1"/>
    </location>
</feature>
<evidence type="ECO:0000256" key="1">
    <source>
        <dbReference type="SAM" id="MobiDB-lite"/>
    </source>
</evidence>
<feature type="compositionally biased region" description="Basic and acidic residues" evidence="1">
    <location>
        <begin position="286"/>
        <end position="311"/>
    </location>
</feature>
<evidence type="ECO:0000313" key="3">
    <source>
        <dbReference type="Proteomes" id="UP000601435"/>
    </source>
</evidence>
<comment type="caution">
    <text evidence="2">The sequence shown here is derived from an EMBL/GenBank/DDBJ whole genome shotgun (WGS) entry which is preliminary data.</text>
</comment>
<sequence>MSTAVAASSSLFVGKEAKEALSVELSNKLAECLDPDSSSRKKRQLQEIQSFRHYFSAKDLEILADETKTDQDKYDRVSARMFAVGLAFPTEASFAIIFHAAIAAGIKVENPAEGLRKLNQFKKVHRKKREATKGPFKDYVQRFPDDPEALPEELRDSYQGDPRQSLSEMDVREASEKLTGMRKSKKECSSQGSSQGLLSLQPAAAADLQAAPASMAQAAARALADVPAIAEEKKEAEAEKTEPDKGNQNMVTTPEKSMASTGEPDPKKPKLTMDFSPEQMALMDGWRIETRRRPDGHSDRYYYKGDQRFRT</sequence>
<protein>
    <submittedName>
        <fullName evidence="2">Uncharacterized protein</fullName>
    </submittedName>
</protein>
<feature type="compositionally biased region" description="Basic and acidic residues" evidence="1">
    <location>
        <begin position="230"/>
        <end position="245"/>
    </location>
</feature>
<name>A0A813BBW4_9DINO</name>
<proteinExistence type="predicted"/>
<gene>
    <name evidence="2" type="ORF">SNEC2469_LOCUS30158</name>
</gene>
<evidence type="ECO:0000313" key="2">
    <source>
        <dbReference type="EMBL" id="CAE7898372.1"/>
    </source>
</evidence>
<dbReference type="Proteomes" id="UP000601435">
    <property type="component" value="Unassembled WGS sequence"/>
</dbReference>
<reference evidence="2" key="1">
    <citation type="submission" date="2021-02" db="EMBL/GenBank/DDBJ databases">
        <authorList>
            <person name="Dougan E. K."/>
            <person name="Rhodes N."/>
            <person name="Thang M."/>
            <person name="Chan C."/>
        </authorList>
    </citation>
    <scope>NUCLEOTIDE SEQUENCE</scope>
</reference>
<dbReference type="AlphaFoldDB" id="A0A813BBW4"/>
<organism evidence="2 3">
    <name type="scientific">Symbiodinium necroappetens</name>
    <dbReference type="NCBI Taxonomy" id="1628268"/>
    <lineage>
        <taxon>Eukaryota</taxon>
        <taxon>Sar</taxon>
        <taxon>Alveolata</taxon>
        <taxon>Dinophyceae</taxon>
        <taxon>Suessiales</taxon>
        <taxon>Symbiodiniaceae</taxon>
        <taxon>Symbiodinium</taxon>
    </lineage>
</organism>
<feature type="compositionally biased region" description="Polar residues" evidence="1">
    <location>
        <begin position="246"/>
        <end position="260"/>
    </location>
</feature>
<dbReference type="EMBL" id="CAJNJA010069618">
    <property type="protein sequence ID" value="CAE7898372.1"/>
    <property type="molecule type" value="Genomic_DNA"/>
</dbReference>
<feature type="region of interest" description="Disordered" evidence="1">
    <location>
        <begin position="230"/>
        <end position="311"/>
    </location>
</feature>
<accession>A0A813BBW4</accession>
<keyword evidence="3" id="KW-1185">Reference proteome</keyword>